<evidence type="ECO:0000313" key="2">
    <source>
        <dbReference type="Proteomes" id="UP000092154"/>
    </source>
</evidence>
<proteinExistence type="predicted"/>
<protein>
    <submittedName>
        <fullName evidence="1">Uncharacterized protein</fullName>
    </submittedName>
</protein>
<organism evidence="1 2">
    <name type="scientific">Rhizopogon vinicolor AM-OR11-026</name>
    <dbReference type="NCBI Taxonomy" id="1314800"/>
    <lineage>
        <taxon>Eukaryota</taxon>
        <taxon>Fungi</taxon>
        <taxon>Dikarya</taxon>
        <taxon>Basidiomycota</taxon>
        <taxon>Agaricomycotina</taxon>
        <taxon>Agaricomycetes</taxon>
        <taxon>Agaricomycetidae</taxon>
        <taxon>Boletales</taxon>
        <taxon>Suillineae</taxon>
        <taxon>Rhizopogonaceae</taxon>
        <taxon>Rhizopogon</taxon>
    </lineage>
</organism>
<sequence>DTSVVLQLEPSNKYILNRADLVMAYRLGTGRSRAAVKANRLVCVRTCSIKVGSLINAPDESALMFNTRHVGDLARYRHGDPRWTYSSTITMVPRPHTLIALRAFFAIMIWWEVQNQLDASPRQQH</sequence>
<dbReference type="Proteomes" id="UP000092154">
    <property type="component" value="Unassembled WGS sequence"/>
</dbReference>
<accession>A0A1B7MDM0</accession>
<gene>
    <name evidence="1" type="ORF">K503DRAFT_778065</name>
</gene>
<reference evidence="1 2" key="1">
    <citation type="submission" date="2016-06" db="EMBL/GenBank/DDBJ databases">
        <title>Comparative genomics of the ectomycorrhizal sister species Rhizopogon vinicolor and Rhizopogon vesiculosus (Basidiomycota: Boletales) reveals a divergence of the mating type B locus.</title>
        <authorList>
            <consortium name="DOE Joint Genome Institute"/>
            <person name="Mujic A.B."/>
            <person name="Kuo A."/>
            <person name="Tritt A."/>
            <person name="Lipzen A."/>
            <person name="Chen C."/>
            <person name="Johnson J."/>
            <person name="Sharma A."/>
            <person name="Barry K."/>
            <person name="Grigoriev I.V."/>
            <person name="Spatafora J.W."/>
        </authorList>
    </citation>
    <scope>NUCLEOTIDE SEQUENCE [LARGE SCALE GENOMIC DNA]</scope>
    <source>
        <strain evidence="1 2">AM-OR11-026</strain>
    </source>
</reference>
<evidence type="ECO:0000313" key="1">
    <source>
        <dbReference type="EMBL" id="OAX30703.1"/>
    </source>
</evidence>
<dbReference type="EMBL" id="KV450052">
    <property type="protein sequence ID" value="OAX30703.1"/>
    <property type="molecule type" value="Genomic_DNA"/>
</dbReference>
<dbReference type="AlphaFoldDB" id="A0A1B7MDM0"/>
<dbReference type="InParanoid" id="A0A1B7MDM0"/>
<keyword evidence="2" id="KW-1185">Reference proteome</keyword>
<name>A0A1B7MDM0_9AGAM</name>
<feature type="non-terminal residue" evidence="1">
    <location>
        <position position="1"/>
    </location>
</feature>